<organism evidence="4 5">
    <name type="scientific">Bermanella marisrubri</name>
    <dbReference type="NCBI Taxonomy" id="207949"/>
    <lineage>
        <taxon>Bacteria</taxon>
        <taxon>Pseudomonadati</taxon>
        <taxon>Pseudomonadota</taxon>
        <taxon>Gammaproteobacteria</taxon>
        <taxon>Oceanospirillales</taxon>
        <taxon>Oceanospirillaceae</taxon>
        <taxon>Bermanella</taxon>
    </lineage>
</organism>
<dbReference type="PANTHER" id="PTHR43080">
    <property type="entry name" value="CBS DOMAIN-CONTAINING PROTEIN CBSX3, MITOCHONDRIAL"/>
    <property type="match status" value="1"/>
</dbReference>
<dbReference type="InterPro" id="IPR051257">
    <property type="entry name" value="Diverse_CBS-Domain"/>
</dbReference>
<feature type="domain" description="CBS" evidence="3">
    <location>
        <begin position="7"/>
        <end position="62"/>
    </location>
</feature>
<dbReference type="STRING" id="207949.RED65_11660"/>
<dbReference type="SMART" id="SM00116">
    <property type="entry name" value="CBS"/>
    <property type="match status" value="2"/>
</dbReference>
<evidence type="ECO:0000259" key="3">
    <source>
        <dbReference type="PROSITE" id="PS51371"/>
    </source>
</evidence>
<dbReference type="AlphaFoldDB" id="Q1N156"/>
<name>Q1N156_9GAMM</name>
<accession>Q1N156</accession>
<dbReference type="SUPFAM" id="SSF54631">
    <property type="entry name" value="CBS-domain pair"/>
    <property type="match status" value="1"/>
</dbReference>
<keyword evidence="5" id="KW-1185">Reference proteome</keyword>
<protein>
    <submittedName>
        <fullName evidence="4">CBS domain containing membrane protein</fullName>
    </submittedName>
</protein>
<reference evidence="4 5" key="1">
    <citation type="submission" date="2006-03" db="EMBL/GenBank/DDBJ databases">
        <authorList>
            <person name="Pinhassi J."/>
            <person name="Pedros-Alio C."/>
            <person name="Ferriera S."/>
            <person name="Johnson J."/>
            <person name="Kravitz S."/>
            <person name="Halpern A."/>
            <person name="Remington K."/>
            <person name="Beeson K."/>
            <person name="Tran B."/>
            <person name="Rogers Y.-H."/>
            <person name="Friedman R."/>
            <person name="Venter J.C."/>
        </authorList>
    </citation>
    <scope>NUCLEOTIDE SEQUENCE [LARGE SCALE GENOMIC DNA]</scope>
    <source>
        <strain evidence="4 5">RED65</strain>
    </source>
</reference>
<dbReference type="Proteomes" id="UP000004263">
    <property type="component" value="Unassembled WGS sequence"/>
</dbReference>
<dbReference type="Pfam" id="PF00571">
    <property type="entry name" value="CBS"/>
    <property type="match status" value="2"/>
</dbReference>
<keyword evidence="1 2" id="KW-0129">CBS domain</keyword>
<dbReference type="EMBL" id="AAQH01000011">
    <property type="protein sequence ID" value="EAT11995.1"/>
    <property type="molecule type" value="Genomic_DNA"/>
</dbReference>
<dbReference type="InterPro" id="IPR046342">
    <property type="entry name" value="CBS_dom_sf"/>
</dbReference>
<dbReference type="CDD" id="cd04584">
    <property type="entry name" value="CBS_pair_AcuB_like"/>
    <property type="match status" value="1"/>
</dbReference>
<dbReference type="PANTHER" id="PTHR43080:SF2">
    <property type="entry name" value="CBS DOMAIN-CONTAINING PROTEIN"/>
    <property type="match status" value="1"/>
</dbReference>
<dbReference type="Gene3D" id="3.10.580.10">
    <property type="entry name" value="CBS-domain"/>
    <property type="match status" value="1"/>
</dbReference>
<dbReference type="InterPro" id="IPR000644">
    <property type="entry name" value="CBS_dom"/>
</dbReference>
<gene>
    <name evidence="4" type="ORF">RED65_11660</name>
</gene>
<evidence type="ECO:0000256" key="2">
    <source>
        <dbReference type="PROSITE-ProRule" id="PRU00703"/>
    </source>
</evidence>
<dbReference type="HOGENOM" id="CLU_040681_9_1_6"/>
<feature type="domain" description="CBS" evidence="3">
    <location>
        <begin position="81"/>
        <end position="136"/>
    </location>
</feature>
<evidence type="ECO:0000256" key="1">
    <source>
        <dbReference type="ARBA" id="ARBA00023122"/>
    </source>
</evidence>
<evidence type="ECO:0000313" key="4">
    <source>
        <dbReference type="EMBL" id="EAT11995.1"/>
    </source>
</evidence>
<dbReference type="PROSITE" id="PS51371">
    <property type="entry name" value="CBS"/>
    <property type="match status" value="2"/>
</dbReference>
<dbReference type="OrthoDB" id="9794094at2"/>
<proteinExistence type="predicted"/>
<sequence>MKINSIMQDRVVTVDHEASLWEVKMVFDNTRFHHLLVTENNILVGVLSDRDYLKAVSPNLGSATQSKADTDSLNTRVKTIMSTKLHTLSPDNTVLDAVKLFNQRSISCIPIVNEDMTIAGIISWRDIMKTIEALQG</sequence>
<evidence type="ECO:0000313" key="5">
    <source>
        <dbReference type="Proteomes" id="UP000004263"/>
    </source>
</evidence>
<comment type="caution">
    <text evidence="4">The sequence shown here is derived from an EMBL/GenBank/DDBJ whole genome shotgun (WGS) entry which is preliminary data.</text>
</comment>